<dbReference type="SFLD" id="SFLDF00413">
    <property type="entry name" value="CDK5RAP1"/>
    <property type="match status" value="1"/>
</dbReference>
<evidence type="ECO:0000259" key="10">
    <source>
        <dbReference type="PROSITE" id="PS51449"/>
    </source>
</evidence>
<keyword evidence="6" id="KW-0408">Iron</keyword>
<dbReference type="InterPro" id="IPR006638">
    <property type="entry name" value="Elp3/MiaA/NifB-like_rSAM"/>
</dbReference>
<dbReference type="Proteomes" id="UP000187429">
    <property type="component" value="Unassembled WGS sequence"/>
</dbReference>
<dbReference type="GO" id="GO:0046872">
    <property type="term" value="F:metal ion binding"/>
    <property type="evidence" value="ECO:0007669"/>
    <property type="project" value="UniProtKB-KW"/>
</dbReference>
<dbReference type="Gene3D" id="3.40.50.12160">
    <property type="entry name" value="Methylthiotransferase, N-terminal domain"/>
    <property type="match status" value="1"/>
</dbReference>
<feature type="domain" description="Radical SAM core" evidence="11">
    <location>
        <begin position="305"/>
        <end position="560"/>
    </location>
</feature>
<dbReference type="SUPFAM" id="SSF102114">
    <property type="entry name" value="Radical SAM enzymes"/>
    <property type="match status" value="1"/>
</dbReference>
<gene>
    <name evidence="12" type="ORF">AYI69_g2076</name>
</gene>
<dbReference type="PROSITE" id="PS01278">
    <property type="entry name" value="MTTASE_RADICAL"/>
    <property type="match status" value="1"/>
</dbReference>
<dbReference type="GO" id="GO:0005829">
    <property type="term" value="C:cytosol"/>
    <property type="evidence" value="ECO:0007669"/>
    <property type="project" value="TreeGrafter"/>
</dbReference>
<dbReference type="SFLD" id="SFLDG01061">
    <property type="entry name" value="methylthiotransferase"/>
    <property type="match status" value="1"/>
</dbReference>
<dbReference type="InterPro" id="IPR005839">
    <property type="entry name" value="Methylthiotransferase"/>
</dbReference>
<dbReference type="PROSITE" id="PS51449">
    <property type="entry name" value="MTTASE_N"/>
    <property type="match status" value="1"/>
</dbReference>
<protein>
    <submittedName>
        <fullName evidence="12">CDK5 regulatory subunit-associated protein 1</fullName>
    </submittedName>
</protein>
<accession>A0A1R1YNG8</accession>
<evidence type="ECO:0000256" key="4">
    <source>
        <dbReference type="ARBA" id="ARBA00022691"/>
    </source>
</evidence>
<dbReference type="OrthoDB" id="190098at2759"/>
<keyword evidence="4" id="KW-0949">S-adenosyl-L-methionine</keyword>
<dbReference type="PANTHER" id="PTHR43020:SF2">
    <property type="entry name" value="MITOCHONDRIAL TRNA METHYLTHIOTRANSFERASE CDK5RAP1"/>
    <property type="match status" value="1"/>
</dbReference>
<dbReference type="InterPro" id="IPR038135">
    <property type="entry name" value="Methylthiotransferase_N_sf"/>
</dbReference>
<sequence>MNLAKLASKHATETAKLRFYSYSQRSLLSTYRRQAISYCRKSFFITKKNYSTTDTSNEIPKDDTIEISQTLNPQKPINESNKFQVTENSSIPKKGKSKRENLVFNNRTGPSLQHFLSNSINIDSLKNSTNIKTPLENLPYLGNSNEFDPKSAKDFDWGEGRTYYVEVYGCQMNINDTEILMSILESSGYKRSLDSSSADVLFLMTCSIREKAENKIWGRLREIRAFNQKTRRSNPQKVGVLGCMAERLKDKLLEQDKLVDVVCGPDAYRSLPRLLSLRSLTNQGVANVILSADETYADISPVRIDPNQISVHLSVMRGCNNMCSFCVVPFTRGTERSRPIGSIVKEAKNLSDSGIREITLLGQNVNSYRDLSSSDTKIEGYGDELSRGFSTIYKKKEGGRRFAELLNQVSLVDPEMRIKFTSPHPKDFPDALIQVIKKNKNISQNIHLPAQSGSTTVLERMRRGYSFESYIALVDKIREILPNVTLSTDLIVGFCGETDYEFNQTLELVKRVEFDTAYMFAYSLREKTHAHRKYKDDVPAEIKQARLAQLIDLFHVTAKKKNQKYIGTHVLVLVDTSNQNDPTKVARNSSQQLSDPLKGLLTGFDEFSHKVFLYPSESNSQEFFKANKGDYVLAKVVSASSVSLTAQVISKSSVKEYFS</sequence>
<dbReference type="InterPro" id="IPR007197">
    <property type="entry name" value="rSAM"/>
</dbReference>
<evidence type="ECO:0000256" key="2">
    <source>
        <dbReference type="ARBA" id="ARBA00009815"/>
    </source>
</evidence>
<keyword evidence="7" id="KW-0411">Iron-sulfur</keyword>
<dbReference type="Pfam" id="PF04055">
    <property type="entry name" value="Radical_SAM"/>
    <property type="match status" value="1"/>
</dbReference>
<dbReference type="GO" id="GO:0051539">
    <property type="term" value="F:4 iron, 4 sulfur cluster binding"/>
    <property type="evidence" value="ECO:0007669"/>
    <property type="project" value="UniProtKB-KW"/>
</dbReference>
<dbReference type="SFLD" id="SFLDF00273">
    <property type="entry name" value="(dimethylallyl)adenosine_tRNA"/>
    <property type="match status" value="1"/>
</dbReference>
<dbReference type="GO" id="GO:0005739">
    <property type="term" value="C:mitochondrion"/>
    <property type="evidence" value="ECO:0007669"/>
    <property type="project" value="TreeGrafter"/>
</dbReference>
<dbReference type="PANTHER" id="PTHR43020">
    <property type="entry name" value="CDK5 REGULATORY SUBUNIT-ASSOCIATED PROTEIN 1"/>
    <property type="match status" value="1"/>
</dbReference>
<comment type="cofactor">
    <cofactor evidence="1">
        <name>[4Fe-4S] cluster</name>
        <dbReference type="ChEBI" id="CHEBI:49883"/>
    </cofactor>
</comment>
<dbReference type="FunFam" id="3.80.30.20:FF:000003">
    <property type="entry name" value="CDK5 regulatory subunit-associated protein 1"/>
    <property type="match status" value="1"/>
</dbReference>
<name>A0A1R1YNG8_9FUNG</name>
<dbReference type="InterPro" id="IPR020612">
    <property type="entry name" value="Methylthiotransferase_CS"/>
</dbReference>
<dbReference type="InterPro" id="IPR023404">
    <property type="entry name" value="rSAM_horseshoe"/>
</dbReference>
<dbReference type="GO" id="GO:0060255">
    <property type="term" value="P:regulation of macromolecule metabolic process"/>
    <property type="evidence" value="ECO:0007669"/>
    <property type="project" value="UniProtKB-ARBA"/>
</dbReference>
<evidence type="ECO:0000256" key="8">
    <source>
        <dbReference type="SAM" id="MobiDB-lite"/>
    </source>
</evidence>
<evidence type="ECO:0000256" key="3">
    <source>
        <dbReference type="ARBA" id="ARBA00022485"/>
    </source>
</evidence>
<dbReference type="EMBL" id="LSSM01000584">
    <property type="protein sequence ID" value="OMJ28448.1"/>
    <property type="molecule type" value="Genomic_DNA"/>
</dbReference>
<evidence type="ECO:0000256" key="7">
    <source>
        <dbReference type="ARBA" id="ARBA00023014"/>
    </source>
</evidence>
<feature type="domain" description="TRAM" evidence="9">
    <location>
        <begin position="563"/>
        <end position="650"/>
    </location>
</feature>
<dbReference type="GO" id="GO:0080090">
    <property type="term" value="P:regulation of primary metabolic process"/>
    <property type="evidence" value="ECO:0007669"/>
    <property type="project" value="UniProtKB-ARBA"/>
</dbReference>
<comment type="similarity">
    <text evidence="2">Belongs to the methylthiotransferase family. MiaB subfamily.</text>
</comment>
<evidence type="ECO:0000313" key="12">
    <source>
        <dbReference type="EMBL" id="OMJ28448.1"/>
    </source>
</evidence>
<feature type="region of interest" description="Disordered" evidence="8">
    <location>
        <begin position="73"/>
        <end position="99"/>
    </location>
</feature>
<dbReference type="InterPro" id="IPR006463">
    <property type="entry name" value="MiaB_methiolase"/>
</dbReference>
<dbReference type="SMART" id="SM00729">
    <property type="entry name" value="Elp3"/>
    <property type="match status" value="1"/>
</dbReference>
<keyword evidence="5" id="KW-0479">Metal-binding</keyword>
<dbReference type="InterPro" id="IPR058240">
    <property type="entry name" value="rSAM_sf"/>
</dbReference>
<evidence type="ECO:0000256" key="6">
    <source>
        <dbReference type="ARBA" id="ARBA00023004"/>
    </source>
</evidence>
<evidence type="ECO:0000313" key="13">
    <source>
        <dbReference type="Proteomes" id="UP000187429"/>
    </source>
</evidence>
<evidence type="ECO:0000259" key="11">
    <source>
        <dbReference type="PROSITE" id="PS51918"/>
    </source>
</evidence>
<feature type="compositionally biased region" description="Polar residues" evidence="8">
    <location>
        <begin position="73"/>
        <end position="91"/>
    </location>
</feature>
<evidence type="ECO:0000259" key="9">
    <source>
        <dbReference type="PROSITE" id="PS50926"/>
    </source>
</evidence>
<dbReference type="PROSITE" id="PS51918">
    <property type="entry name" value="RADICAL_SAM"/>
    <property type="match status" value="1"/>
</dbReference>
<dbReference type="FunFam" id="3.40.50.12160:FF:000003">
    <property type="entry name" value="CDK5 regulatory subunit-associated protein 1"/>
    <property type="match status" value="1"/>
</dbReference>
<feature type="domain" description="MTTase N-terminal" evidence="10">
    <location>
        <begin position="161"/>
        <end position="280"/>
    </location>
</feature>
<dbReference type="InterPro" id="IPR013848">
    <property type="entry name" value="Methylthiotransferase_N"/>
</dbReference>
<dbReference type="SFLD" id="SFLDS00029">
    <property type="entry name" value="Radical_SAM"/>
    <property type="match status" value="1"/>
</dbReference>
<dbReference type="Pfam" id="PF00919">
    <property type="entry name" value="UPF0004"/>
    <property type="match status" value="1"/>
</dbReference>
<reference evidence="13" key="1">
    <citation type="submission" date="2017-01" db="EMBL/GenBank/DDBJ databases">
        <authorList>
            <person name="Wang Y."/>
            <person name="White M."/>
            <person name="Kvist S."/>
            <person name="Moncalvo J.-M."/>
        </authorList>
    </citation>
    <scope>NUCLEOTIDE SEQUENCE [LARGE SCALE GENOMIC DNA]</scope>
    <source>
        <strain evidence="13">ID-206-W2</strain>
    </source>
</reference>
<keyword evidence="3" id="KW-0004">4Fe-4S</keyword>
<proteinExistence type="inferred from homology"/>
<dbReference type="InterPro" id="IPR002792">
    <property type="entry name" value="TRAM_dom"/>
</dbReference>
<dbReference type="NCBIfam" id="TIGR00089">
    <property type="entry name" value="MiaB/RimO family radical SAM methylthiotransferase"/>
    <property type="match status" value="1"/>
</dbReference>
<dbReference type="NCBIfam" id="TIGR01574">
    <property type="entry name" value="miaB-methiolase"/>
    <property type="match status" value="1"/>
</dbReference>
<evidence type="ECO:0000256" key="5">
    <source>
        <dbReference type="ARBA" id="ARBA00022723"/>
    </source>
</evidence>
<dbReference type="SFLD" id="SFLDG01082">
    <property type="entry name" value="B12-binding_domain_containing"/>
    <property type="match status" value="1"/>
</dbReference>
<dbReference type="PROSITE" id="PS50926">
    <property type="entry name" value="TRAM"/>
    <property type="match status" value="1"/>
</dbReference>
<comment type="caution">
    <text evidence="12">The sequence shown here is derived from an EMBL/GenBank/DDBJ whole genome shotgun (WGS) entry which is preliminary data.</text>
</comment>
<dbReference type="AlphaFoldDB" id="A0A1R1YNG8"/>
<keyword evidence="13" id="KW-1185">Reference proteome</keyword>
<organism evidence="12 13">
    <name type="scientific">Smittium culicis</name>
    <dbReference type="NCBI Taxonomy" id="133412"/>
    <lineage>
        <taxon>Eukaryota</taxon>
        <taxon>Fungi</taxon>
        <taxon>Fungi incertae sedis</taxon>
        <taxon>Zoopagomycota</taxon>
        <taxon>Kickxellomycotina</taxon>
        <taxon>Harpellomycetes</taxon>
        <taxon>Harpellales</taxon>
        <taxon>Legeriomycetaceae</taxon>
        <taxon>Smittium</taxon>
    </lineage>
</organism>
<dbReference type="Gene3D" id="3.80.30.20">
    <property type="entry name" value="tm_1862 like domain"/>
    <property type="match status" value="1"/>
</dbReference>
<evidence type="ECO:0000256" key="1">
    <source>
        <dbReference type="ARBA" id="ARBA00001966"/>
    </source>
</evidence>
<dbReference type="GO" id="GO:0035597">
    <property type="term" value="F:tRNA-2-methylthio-N(6)-dimethylallyladenosine(37) synthase activity"/>
    <property type="evidence" value="ECO:0007669"/>
    <property type="project" value="TreeGrafter"/>
</dbReference>